<evidence type="ECO:0000313" key="13">
    <source>
        <dbReference type="Proteomes" id="UP001500936"/>
    </source>
</evidence>
<evidence type="ECO:0000256" key="9">
    <source>
        <dbReference type="ARBA" id="ARBA00031306"/>
    </source>
</evidence>
<keyword evidence="6 11" id="KW-0479">Metal-binding</keyword>
<evidence type="ECO:0000256" key="2">
    <source>
        <dbReference type="ARBA" id="ARBA00011955"/>
    </source>
</evidence>
<evidence type="ECO:0000256" key="8">
    <source>
        <dbReference type="ARBA" id="ARBA00022842"/>
    </source>
</evidence>
<comment type="caution">
    <text evidence="12">The sequence shown here is derived from an EMBL/GenBank/DDBJ whole genome shotgun (WGS) entry which is preliminary data.</text>
</comment>
<dbReference type="Pfam" id="PF02424">
    <property type="entry name" value="ApbE"/>
    <property type="match status" value="1"/>
</dbReference>
<evidence type="ECO:0000256" key="4">
    <source>
        <dbReference type="ARBA" id="ARBA00022630"/>
    </source>
</evidence>
<proteinExistence type="inferred from homology"/>
<dbReference type="InterPro" id="IPR003374">
    <property type="entry name" value="ApbE-like_sf"/>
</dbReference>
<comment type="catalytic activity">
    <reaction evidence="10 11">
        <text>L-threonyl-[protein] + FAD = FMN-L-threonyl-[protein] + AMP + H(+)</text>
        <dbReference type="Rhea" id="RHEA:36847"/>
        <dbReference type="Rhea" id="RHEA-COMP:11060"/>
        <dbReference type="Rhea" id="RHEA-COMP:11061"/>
        <dbReference type="ChEBI" id="CHEBI:15378"/>
        <dbReference type="ChEBI" id="CHEBI:30013"/>
        <dbReference type="ChEBI" id="CHEBI:57692"/>
        <dbReference type="ChEBI" id="CHEBI:74257"/>
        <dbReference type="ChEBI" id="CHEBI:456215"/>
        <dbReference type="EC" id="2.7.1.180"/>
    </reaction>
</comment>
<keyword evidence="13" id="KW-1185">Reference proteome</keyword>
<protein>
    <recommendedName>
        <fullName evidence="3 11">FAD:protein FMN transferase</fullName>
        <ecNumber evidence="2 11">2.7.1.180</ecNumber>
    </recommendedName>
    <alternativeName>
        <fullName evidence="9 11">Flavin transferase</fullName>
    </alternativeName>
</protein>
<evidence type="ECO:0000256" key="7">
    <source>
        <dbReference type="ARBA" id="ARBA00022827"/>
    </source>
</evidence>
<dbReference type="InterPro" id="IPR024932">
    <property type="entry name" value="ApbE"/>
</dbReference>
<dbReference type="PIRSF" id="PIRSF006268">
    <property type="entry name" value="ApbE"/>
    <property type="match status" value="1"/>
</dbReference>
<dbReference type="GO" id="GO:0016740">
    <property type="term" value="F:transferase activity"/>
    <property type="evidence" value="ECO:0007669"/>
    <property type="project" value="UniProtKB-KW"/>
</dbReference>
<comment type="similarity">
    <text evidence="11">Belongs to the ApbE family.</text>
</comment>
<dbReference type="PANTHER" id="PTHR30040:SF2">
    <property type="entry name" value="FAD:PROTEIN FMN TRANSFERASE"/>
    <property type="match status" value="1"/>
</dbReference>
<evidence type="ECO:0000256" key="5">
    <source>
        <dbReference type="ARBA" id="ARBA00022679"/>
    </source>
</evidence>
<evidence type="ECO:0000256" key="1">
    <source>
        <dbReference type="ARBA" id="ARBA00001946"/>
    </source>
</evidence>
<keyword evidence="8 11" id="KW-0460">Magnesium</keyword>
<evidence type="ECO:0000256" key="10">
    <source>
        <dbReference type="ARBA" id="ARBA00048540"/>
    </source>
</evidence>
<evidence type="ECO:0000256" key="3">
    <source>
        <dbReference type="ARBA" id="ARBA00016337"/>
    </source>
</evidence>
<organism evidence="12 13">
    <name type="scientific">Nibrella viscosa</name>
    <dbReference type="NCBI Taxonomy" id="1084524"/>
    <lineage>
        <taxon>Bacteria</taxon>
        <taxon>Pseudomonadati</taxon>
        <taxon>Bacteroidota</taxon>
        <taxon>Cytophagia</taxon>
        <taxon>Cytophagales</taxon>
        <taxon>Spirosomataceae</taxon>
        <taxon>Nibrella</taxon>
    </lineage>
</organism>
<reference evidence="13" key="1">
    <citation type="journal article" date="2019" name="Int. J. Syst. Evol. Microbiol.">
        <title>The Global Catalogue of Microorganisms (GCM) 10K type strain sequencing project: providing services to taxonomists for standard genome sequencing and annotation.</title>
        <authorList>
            <consortium name="The Broad Institute Genomics Platform"/>
            <consortium name="The Broad Institute Genome Sequencing Center for Infectious Disease"/>
            <person name="Wu L."/>
            <person name="Ma J."/>
        </authorList>
    </citation>
    <scope>NUCLEOTIDE SEQUENCE [LARGE SCALE GENOMIC DNA]</scope>
    <source>
        <strain evidence="13">JCM 17925</strain>
    </source>
</reference>
<keyword evidence="5 11" id="KW-0808">Transferase</keyword>
<dbReference type="EMBL" id="BAABHB010000005">
    <property type="protein sequence ID" value="GAA4407676.1"/>
    <property type="molecule type" value="Genomic_DNA"/>
</dbReference>
<evidence type="ECO:0000256" key="6">
    <source>
        <dbReference type="ARBA" id="ARBA00022723"/>
    </source>
</evidence>
<evidence type="ECO:0000313" key="12">
    <source>
        <dbReference type="EMBL" id="GAA4407676.1"/>
    </source>
</evidence>
<evidence type="ECO:0000256" key="11">
    <source>
        <dbReference type="PIRNR" id="PIRNR006268"/>
    </source>
</evidence>
<dbReference type="RefSeq" id="WP_345268243.1">
    <property type="nucleotide sequence ID" value="NZ_BAABHB010000005.1"/>
</dbReference>
<dbReference type="Gene3D" id="3.10.520.10">
    <property type="entry name" value="ApbE-like domains"/>
    <property type="match status" value="1"/>
</dbReference>
<comment type="cofactor">
    <cofactor evidence="1">
        <name>Mg(2+)</name>
        <dbReference type="ChEBI" id="CHEBI:18420"/>
    </cofactor>
</comment>
<dbReference type="EC" id="2.7.1.180" evidence="2 11"/>
<keyword evidence="4 11" id="KW-0285">Flavoprotein</keyword>
<keyword evidence="7 11" id="KW-0274">FAD</keyword>
<accession>A0ABP8KI24</accession>
<dbReference type="SUPFAM" id="SSF143631">
    <property type="entry name" value="ApbE-like"/>
    <property type="match status" value="1"/>
</dbReference>
<dbReference type="Proteomes" id="UP001500936">
    <property type="component" value="Unassembled WGS sequence"/>
</dbReference>
<sequence length="344" mass="38725">MYNKFQRWKHKNNLFLVTCCTLLFLSALTSTIHAQILRRYSFERGLMGTQFKLIFYAPDSVKAKQAVQAVYARMDTLNQIMSDYLDGSEINRLSETAGSGRWVKVSPALFDVLSKALWIAENSGGRFDPTIGPLSQLWRRAVRRHLFPSKAELQKARRAVGYRLVQVDSATRSVRLTRSGMKLDLGGIGQGFAIDEALKVFHFFGIRSALIDLGGDILVGDAPPNQPGWRIDVGSGKANDADTLTLILTNTAITTSGDTYRYLEHNGRRYSHIMDPRSGLGLRHFVRATVLAPDGWRADALTKVFSVAGWRKSRHLLQRFPQTELYLLENKSGRLRSWKSAAFK</sequence>
<gene>
    <name evidence="12" type="ORF">GCM10023187_28600</name>
</gene>
<dbReference type="PANTHER" id="PTHR30040">
    <property type="entry name" value="THIAMINE BIOSYNTHESIS LIPOPROTEIN APBE"/>
    <property type="match status" value="1"/>
</dbReference>
<name>A0ABP8KI24_9BACT</name>